<gene>
    <name evidence="1" type="ORF">PanWU01x14_276580</name>
</gene>
<organism evidence="1 2">
    <name type="scientific">Parasponia andersonii</name>
    <name type="common">Sponia andersonii</name>
    <dbReference type="NCBI Taxonomy" id="3476"/>
    <lineage>
        <taxon>Eukaryota</taxon>
        <taxon>Viridiplantae</taxon>
        <taxon>Streptophyta</taxon>
        <taxon>Embryophyta</taxon>
        <taxon>Tracheophyta</taxon>
        <taxon>Spermatophyta</taxon>
        <taxon>Magnoliopsida</taxon>
        <taxon>eudicotyledons</taxon>
        <taxon>Gunneridae</taxon>
        <taxon>Pentapetalae</taxon>
        <taxon>rosids</taxon>
        <taxon>fabids</taxon>
        <taxon>Rosales</taxon>
        <taxon>Cannabaceae</taxon>
        <taxon>Parasponia</taxon>
    </lineage>
</organism>
<evidence type="ECO:0000313" key="2">
    <source>
        <dbReference type="Proteomes" id="UP000237105"/>
    </source>
</evidence>
<comment type="caution">
    <text evidence="1">The sequence shown here is derived from an EMBL/GenBank/DDBJ whole genome shotgun (WGS) entry which is preliminary data.</text>
</comment>
<sequence length="94" mass="10039">MDKDGGLRLMKSEGKGTKRKIANTVRDKQQLAIEGFQQILSRRVGVGRDGSVDGKVSVHETHLVEAIPGDTGDEILDVAEGRTDGSARLLGAEP</sequence>
<reference evidence="2" key="1">
    <citation type="submission" date="2016-06" db="EMBL/GenBank/DDBJ databases">
        <title>Parallel loss of symbiosis genes in relatives of nitrogen-fixing non-legume Parasponia.</title>
        <authorList>
            <person name="Van Velzen R."/>
            <person name="Holmer R."/>
            <person name="Bu F."/>
            <person name="Rutten L."/>
            <person name="Van Zeijl A."/>
            <person name="Liu W."/>
            <person name="Santuari L."/>
            <person name="Cao Q."/>
            <person name="Sharma T."/>
            <person name="Shen D."/>
            <person name="Roswanjaya Y."/>
            <person name="Wardhani T."/>
            <person name="Kalhor M.S."/>
            <person name="Jansen J."/>
            <person name="Van den Hoogen J."/>
            <person name="Gungor B."/>
            <person name="Hartog M."/>
            <person name="Hontelez J."/>
            <person name="Verver J."/>
            <person name="Yang W.-C."/>
            <person name="Schijlen E."/>
            <person name="Repin R."/>
            <person name="Schilthuizen M."/>
            <person name="Schranz E."/>
            <person name="Heidstra R."/>
            <person name="Miyata K."/>
            <person name="Fedorova E."/>
            <person name="Kohlen W."/>
            <person name="Bisseling T."/>
            <person name="Smit S."/>
            <person name="Geurts R."/>
        </authorList>
    </citation>
    <scope>NUCLEOTIDE SEQUENCE [LARGE SCALE GENOMIC DNA]</scope>
    <source>
        <strain evidence="2">cv. WU1-14</strain>
    </source>
</reference>
<dbReference type="AlphaFoldDB" id="A0A2P5B2Y4"/>
<dbReference type="EMBL" id="JXTB01000377">
    <property type="protein sequence ID" value="PON43106.1"/>
    <property type="molecule type" value="Genomic_DNA"/>
</dbReference>
<protein>
    <submittedName>
        <fullName evidence="1">Uncharacterized protein</fullName>
    </submittedName>
</protein>
<evidence type="ECO:0000313" key="1">
    <source>
        <dbReference type="EMBL" id="PON43106.1"/>
    </source>
</evidence>
<proteinExistence type="predicted"/>
<dbReference type="Proteomes" id="UP000237105">
    <property type="component" value="Unassembled WGS sequence"/>
</dbReference>
<name>A0A2P5B2Y4_PARAD</name>
<accession>A0A2P5B2Y4</accession>
<keyword evidence="2" id="KW-1185">Reference proteome</keyword>